<comment type="caution">
    <text evidence="2">The sequence shown here is derived from an EMBL/GenBank/DDBJ whole genome shotgun (WGS) entry which is preliminary data.</text>
</comment>
<name>A0A0F9EJJ2_9ZZZZ</name>
<feature type="non-terminal residue" evidence="2">
    <location>
        <position position="1"/>
    </location>
</feature>
<evidence type="ECO:0000313" key="2">
    <source>
        <dbReference type="EMBL" id="KKL74243.1"/>
    </source>
</evidence>
<protein>
    <submittedName>
        <fullName evidence="2">Uncharacterized protein</fullName>
    </submittedName>
</protein>
<dbReference type="AlphaFoldDB" id="A0A0F9EJJ2"/>
<sequence length="31" mass="3292">AVYGGHAERDAPQERSNAEGGPVRQGPVKEE</sequence>
<dbReference type="EMBL" id="LAZR01024716">
    <property type="protein sequence ID" value="KKL74243.1"/>
    <property type="molecule type" value="Genomic_DNA"/>
</dbReference>
<feature type="compositionally biased region" description="Basic and acidic residues" evidence="1">
    <location>
        <begin position="1"/>
        <end position="17"/>
    </location>
</feature>
<reference evidence="2" key="1">
    <citation type="journal article" date="2015" name="Nature">
        <title>Complex archaea that bridge the gap between prokaryotes and eukaryotes.</title>
        <authorList>
            <person name="Spang A."/>
            <person name="Saw J.H."/>
            <person name="Jorgensen S.L."/>
            <person name="Zaremba-Niedzwiedzka K."/>
            <person name="Martijn J."/>
            <person name="Lind A.E."/>
            <person name="van Eijk R."/>
            <person name="Schleper C."/>
            <person name="Guy L."/>
            <person name="Ettema T.J."/>
        </authorList>
    </citation>
    <scope>NUCLEOTIDE SEQUENCE</scope>
</reference>
<evidence type="ECO:0000256" key="1">
    <source>
        <dbReference type="SAM" id="MobiDB-lite"/>
    </source>
</evidence>
<organism evidence="2">
    <name type="scientific">marine sediment metagenome</name>
    <dbReference type="NCBI Taxonomy" id="412755"/>
    <lineage>
        <taxon>unclassified sequences</taxon>
        <taxon>metagenomes</taxon>
        <taxon>ecological metagenomes</taxon>
    </lineage>
</organism>
<gene>
    <name evidence="2" type="ORF">LCGC14_2066780</name>
</gene>
<feature type="region of interest" description="Disordered" evidence="1">
    <location>
        <begin position="1"/>
        <end position="31"/>
    </location>
</feature>
<accession>A0A0F9EJJ2</accession>
<proteinExistence type="predicted"/>